<dbReference type="EMBL" id="SMBI01000006">
    <property type="protein sequence ID" value="TCU24202.1"/>
    <property type="molecule type" value="Genomic_DNA"/>
</dbReference>
<evidence type="ECO:0000256" key="1">
    <source>
        <dbReference type="SAM" id="MobiDB-lite"/>
    </source>
</evidence>
<keyword evidence="5" id="KW-1185">Reference proteome</keyword>
<protein>
    <submittedName>
        <fullName evidence="3">Uncharacterized protein</fullName>
    </submittedName>
</protein>
<evidence type="ECO:0000313" key="2">
    <source>
        <dbReference type="EMBL" id="MBB3163056.1"/>
    </source>
</evidence>
<gene>
    <name evidence="3" type="ORF">EV131_106190</name>
    <name evidence="2" type="ORF">FHS25_003534</name>
</gene>
<proteinExistence type="predicted"/>
<accession>A0AAX2QLE9</accession>
<evidence type="ECO:0000313" key="4">
    <source>
        <dbReference type="Proteomes" id="UP000295021"/>
    </source>
</evidence>
<evidence type="ECO:0000313" key="5">
    <source>
        <dbReference type="Proteomes" id="UP000542811"/>
    </source>
</evidence>
<reference evidence="2 5" key="2">
    <citation type="submission" date="2020-08" db="EMBL/GenBank/DDBJ databases">
        <title>Genomic Encyclopedia of Type Strains, Phase III (KMG-III): the genomes of soil and plant-associated and newly described type strains.</title>
        <authorList>
            <person name="Whitman W."/>
        </authorList>
    </citation>
    <scope>NUCLEOTIDE SEQUENCE [LARGE SCALE GENOMIC DNA]</scope>
    <source>
        <strain evidence="2 5">CECT 8280</strain>
    </source>
</reference>
<dbReference type="Proteomes" id="UP000295021">
    <property type="component" value="Unassembled WGS sequence"/>
</dbReference>
<sequence>MKSRKKPFTVEIRKRRGASAKDAGKRVLSKLLDKLRSGASAPVARS</sequence>
<dbReference type="AlphaFoldDB" id="A0AAX2QLE9"/>
<feature type="region of interest" description="Disordered" evidence="1">
    <location>
        <begin position="1"/>
        <end position="24"/>
    </location>
</feature>
<organism evidence="3 4">
    <name type="scientific">Rhizobium laguerreae</name>
    <dbReference type="NCBI Taxonomy" id="1076926"/>
    <lineage>
        <taxon>Bacteria</taxon>
        <taxon>Pseudomonadati</taxon>
        <taxon>Pseudomonadota</taxon>
        <taxon>Alphaproteobacteria</taxon>
        <taxon>Hyphomicrobiales</taxon>
        <taxon>Rhizobiaceae</taxon>
        <taxon>Rhizobium/Agrobacterium group</taxon>
        <taxon>Rhizobium</taxon>
    </lineage>
</organism>
<feature type="compositionally biased region" description="Basic residues" evidence="1">
    <location>
        <begin position="1"/>
        <end position="18"/>
    </location>
</feature>
<dbReference type="EMBL" id="JACHXX010000004">
    <property type="protein sequence ID" value="MBB3163056.1"/>
    <property type="molecule type" value="Genomic_DNA"/>
</dbReference>
<name>A0AAX2QLE9_9HYPH</name>
<reference evidence="3 4" key="1">
    <citation type="submission" date="2019-03" db="EMBL/GenBank/DDBJ databases">
        <title>Genomic Encyclopedia of Type Strains, Phase IV (KMG-V): Genome sequencing to study the core and pangenomes of soil and plant-associated prokaryotes.</title>
        <authorList>
            <person name="Whitman W."/>
        </authorList>
    </citation>
    <scope>NUCLEOTIDE SEQUENCE [LARGE SCALE GENOMIC DNA]</scope>
    <source>
        <strain evidence="3 4">FB403</strain>
    </source>
</reference>
<evidence type="ECO:0000313" key="3">
    <source>
        <dbReference type="EMBL" id="TCU24202.1"/>
    </source>
</evidence>
<comment type="caution">
    <text evidence="3">The sequence shown here is derived from an EMBL/GenBank/DDBJ whole genome shotgun (WGS) entry which is preliminary data.</text>
</comment>
<dbReference type="Proteomes" id="UP000542811">
    <property type="component" value="Unassembled WGS sequence"/>
</dbReference>